<keyword evidence="3 8" id="KW-0067">ATP-binding</keyword>
<dbReference type="CDD" id="cd00805">
    <property type="entry name" value="TyrRS_core"/>
    <property type="match status" value="1"/>
</dbReference>
<dbReference type="Pfam" id="PF22421">
    <property type="entry name" value="SYY_C-terminal"/>
    <property type="match status" value="1"/>
</dbReference>
<proteinExistence type="inferred from homology"/>
<dbReference type="Pfam" id="PF00579">
    <property type="entry name" value="tRNA-synt_1b"/>
    <property type="match status" value="1"/>
</dbReference>
<evidence type="ECO:0000256" key="1">
    <source>
        <dbReference type="ARBA" id="ARBA00022598"/>
    </source>
</evidence>
<feature type="short sequence motif" description="'KMSKS' region" evidence="8">
    <location>
        <begin position="225"/>
        <end position="229"/>
    </location>
</feature>
<dbReference type="GO" id="GO:0003723">
    <property type="term" value="F:RNA binding"/>
    <property type="evidence" value="ECO:0007669"/>
    <property type="project" value="UniProtKB-KW"/>
</dbReference>
<evidence type="ECO:0000256" key="6">
    <source>
        <dbReference type="ARBA" id="ARBA00023146"/>
    </source>
</evidence>
<evidence type="ECO:0000313" key="10">
    <source>
        <dbReference type="EMBL" id="VEU59801.1"/>
    </source>
</evidence>
<sequence length="416" mass="47749">MKQKKEFLKELKNRGILNNISSEEKFLNLKNFEGIYAGFDPTAISLHLGNYIQICTLKRFQNIGIKILAIVGGATGMIGDPSFKSKERVLLDQAKLLENKNAIIKQLQKFNLKVFDNLEIYKDMNVLDFLRDVGKNVNISYMLAKESIANRIDKGLSFTEFSYQLIQSWDFCYLYKHFDIKGQLGGSDQWGNITSGIEMIKKNYGEESNSFAITTNLLTDKNNVKFGKSTGGGSLWLDPKLTSPFMLYQFLVNQEDLEVEKLLKYLTFLSLDEISNIMFRHDEQKKLKIAQKTLAFEVVKDIHGAQEANNAIKISDILFNNQDFSLLTTNDLAQLENAIPCFSATMNENLSDFLIKHKIVVSKREMREFIEKNALKFNNSNITTENNVLLNKEFDGKYSLIKKGKKNYYLVKFLEK</sequence>
<feature type="binding site" evidence="8">
    <location>
        <position position="163"/>
    </location>
    <ligand>
        <name>L-tyrosine</name>
        <dbReference type="ChEBI" id="CHEBI:58315"/>
    </ligand>
</feature>
<comment type="subcellular location">
    <subcellularLocation>
        <location evidence="8">Cytoplasm</location>
    </subcellularLocation>
</comment>
<keyword evidence="6 8" id="KW-0030">Aminoacyl-tRNA synthetase</keyword>
<evidence type="ECO:0000256" key="2">
    <source>
        <dbReference type="ARBA" id="ARBA00022741"/>
    </source>
</evidence>
<dbReference type="OrthoDB" id="9804243at2"/>
<protein>
    <recommendedName>
        <fullName evidence="8">Tyrosine--tRNA ligase</fullName>
        <ecNumber evidence="8">6.1.1.1</ecNumber>
    </recommendedName>
    <alternativeName>
        <fullName evidence="8">Tyrosyl-tRNA synthetase</fullName>
        <shortName evidence="8">TyrRS</shortName>
    </alternativeName>
</protein>
<comment type="subunit">
    <text evidence="8">Homodimer.</text>
</comment>
<evidence type="ECO:0000256" key="3">
    <source>
        <dbReference type="ARBA" id="ARBA00022840"/>
    </source>
</evidence>
<feature type="binding site" evidence="8">
    <location>
        <position position="36"/>
    </location>
    <ligand>
        <name>L-tyrosine</name>
        <dbReference type="ChEBI" id="CHEBI:58315"/>
    </ligand>
</feature>
<feature type="short sequence motif" description="'HIGH' region" evidence="8">
    <location>
        <begin position="41"/>
        <end position="50"/>
    </location>
</feature>
<dbReference type="GO" id="GO:0005524">
    <property type="term" value="F:ATP binding"/>
    <property type="evidence" value="ECO:0007669"/>
    <property type="project" value="UniProtKB-UniRule"/>
</dbReference>
<dbReference type="HAMAP" id="MF_02006">
    <property type="entry name" value="Tyr_tRNA_synth_type1"/>
    <property type="match status" value="1"/>
</dbReference>
<keyword evidence="1 8" id="KW-0436">Ligase</keyword>
<dbReference type="InterPro" id="IPR002307">
    <property type="entry name" value="Tyr-tRNA-ligase"/>
</dbReference>
<evidence type="ECO:0000256" key="5">
    <source>
        <dbReference type="ARBA" id="ARBA00022917"/>
    </source>
</evidence>
<keyword evidence="4" id="KW-0694">RNA-binding</keyword>
<dbReference type="InterPro" id="IPR054608">
    <property type="entry name" value="SYY-like_C"/>
</dbReference>
<dbReference type="PANTHER" id="PTHR11766">
    <property type="entry name" value="TYROSYL-TRNA SYNTHETASE"/>
    <property type="match status" value="1"/>
</dbReference>
<dbReference type="GO" id="GO:0004831">
    <property type="term" value="F:tyrosine-tRNA ligase activity"/>
    <property type="evidence" value="ECO:0007669"/>
    <property type="project" value="UniProtKB-UniRule"/>
</dbReference>
<evidence type="ECO:0000256" key="4">
    <source>
        <dbReference type="ARBA" id="ARBA00022884"/>
    </source>
</evidence>
<feature type="domain" description="Tyrosine--tRNA ligase SYY-like C-terminal" evidence="9">
    <location>
        <begin position="331"/>
        <end position="411"/>
    </location>
</feature>
<organism evidence="10 11">
    <name type="scientific">Mesomycoplasma neurolyticum</name>
    <dbReference type="NCBI Taxonomy" id="2120"/>
    <lineage>
        <taxon>Bacteria</taxon>
        <taxon>Bacillati</taxon>
        <taxon>Mycoplasmatota</taxon>
        <taxon>Mycoplasmoidales</taxon>
        <taxon>Metamycoplasmataceae</taxon>
        <taxon>Mesomycoplasma</taxon>
    </lineage>
</organism>
<dbReference type="Gene3D" id="1.10.240.10">
    <property type="entry name" value="Tyrosyl-Transfer RNA Synthetase"/>
    <property type="match status" value="1"/>
</dbReference>
<accession>A0A449A6B7</accession>
<name>A0A449A6B7_9BACT</name>
<dbReference type="InterPro" id="IPR002305">
    <property type="entry name" value="aa-tRNA-synth_Ic"/>
</dbReference>
<reference evidence="10 11" key="1">
    <citation type="submission" date="2019-01" db="EMBL/GenBank/DDBJ databases">
        <authorList>
            <consortium name="Pathogen Informatics"/>
        </authorList>
    </citation>
    <scope>NUCLEOTIDE SEQUENCE [LARGE SCALE GENOMIC DNA]</scope>
    <source>
        <strain evidence="10 11">NCTC10166</strain>
    </source>
</reference>
<keyword evidence="8" id="KW-0963">Cytoplasm</keyword>
<evidence type="ECO:0000256" key="7">
    <source>
        <dbReference type="ARBA" id="ARBA00048248"/>
    </source>
</evidence>
<evidence type="ECO:0000256" key="8">
    <source>
        <dbReference type="HAMAP-Rule" id="MF_02006"/>
    </source>
</evidence>
<dbReference type="EMBL" id="LR214951">
    <property type="protein sequence ID" value="VEU59801.1"/>
    <property type="molecule type" value="Genomic_DNA"/>
</dbReference>
<dbReference type="GO" id="GO:0006437">
    <property type="term" value="P:tyrosyl-tRNA aminoacylation"/>
    <property type="evidence" value="ECO:0007669"/>
    <property type="project" value="UniProtKB-UniRule"/>
</dbReference>
<keyword evidence="5 8" id="KW-0648">Protein biosynthesis</keyword>
<feature type="binding site" evidence="8">
    <location>
        <position position="228"/>
    </location>
    <ligand>
        <name>ATP</name>
        <dbReference type="ChEBI" id="CHEBI:30616"/>
    </ligand>
</feature>
<dbReference type="AlphaFoldDB" id="A0A449A6B7"/>
<dbReference type="SUPFAM" id="SSF55174">
    <property type="entry name" value="Alpha-L RNA-binding motif"/>
    <property type="match status" value="1"/>
</dbReference>
<dbReference type="InterPro" id="IPR036986">
    <property type="entry name" value="S4_RNA-bd_sf"/>
</dbReference>
<dbReference type="EC" id="6.1.1.1" evidence="8"/>
<comment type="similarity">
    <text evidence="8">Belongs to the class-I aminoacyl-tRNA synthetase family. TyrS type 1 subfamily.</text>
</comment>
<dbReference type="Gene3D" id="3.10.290.10">
    <property type="entry name" value="RNA-binding S4 domain"/>
    <property type="match status" value="1"/>
</dbReference>
<keyword evidence="2 8" id="KW-0547">Nucleotide-binding</keyword>
<dbReference type="NCBIfam" id="TIGR00234">
    <property type="entry name" value="tyrS"/>
    <property type="match status" value="1"/>
</dbReference>
<dbReference type="InterPro" id="IPR014729">
    <property type="entry name" value="Rossmann-like_a/b/a_fold"/>
</dbReference>
<dbReference type="PRINTS" id="PR01040">
    <property type="entry name" value="TRNASYNTHTYR"/>
</dbReference>
<dbReference type="PANTHER" id="PTHR11766:SF0">
    <property type="entry name" value="TYROSINE--TRNA LIGASE, MITOCHONDRIAL"/>
    <property type="match status" value="1"/>
</dbReference>
<dbReference type="SUPFAM" id="SSF52374">
    <property type="entry name" value="Nucleotidylyl transferase"/>
    <property type="match status" value="1"/>
</dbReference>
<evidence type="ECO:0000259" key="9">
    <source>
        <dbReference type="Pfam" id="PF22421"/>
    </source>
</evidence>
<keyword evidence="11" id="KW-1185">Reference proteome</keyword>
<gene>
    <name evidence="8 10" type="primary">tyrS</name>
    <name evidence="10" type="ORF">NCTC10166_00787</name>
</gene>
<comment type="function">
    <text evidence="8">Catalyzes the attachment of tyrosine to tRNA(Tyr) in a two-step reaction: tyrosine is first activated by ATP to form Tyr-AMP and then transferred to the acceptor end of tRNA(Tyr).</text>
</comment>
<dbReference type="GO" id="GO:0005829">
    <property type="term" value="C:cytosol"/>
    <property type="evidence" value="ECO:0007669"/>
    <property type="project" value="TreeGrafter"/>
</dbReference>
<dbReference type="KEGG" id="mnu:NCTC10166_00787"/>
<dbReference type="InterPro" id="IPR024088">
    <property type="entry name" value="Tyr-tRNA-ligase_bac-type"/>
</dbReference>
<dbReference type="RefSeq" id="WP_129720167.1">
    <property type="nucleotide sequence ID" value="NZ_LR214951.1"/>
</dbReference>
<comment type="catalytic activity">
    <reaction evidence="7 8">
        <text>tRNA(Tyr) + L-tyrosine + ATP = L-tyrosyl-tRNA(Tyr) + AMP + diphosphate + H(+)</text>
        <dbReference type="Rhea" id="RHEA:10220"/>
        <dbReference type="Rhea" id="RHEA-COMP:9706"/>
        <dbReference type="Rhea" id="RHEA-COMP:9707"/>
        <dbReference type="ChEBI" id="CHEBI:15378"/>
        <dbReference type="ChEBI" id="CHEBI:30616"/>
        <dbReference type="ChEBI" id="CHEBI:33019"/>
        <dbReference type="ChEBI" id="CHEBI:58315"/>
        <dbReference type="ChEBI" id="CHEBI:78442"/>
        <dbReference type="ChEBI" id="CHEBI:78536"/>
        <dbReference type="ChEBI" id="CHEBI:456215"/>
        <dbReference type="EC" id="6.1.1.1"/>
    </reaction>
</comment>
<dbReference type="FunFam" id="1.10.240.10:FF:000001">
    <property type="entry name" value="Tyrosine--tRNA ligase"/>
    <property type="match status" value="1"/>
</dbReference>
<dbReference type="Proteomes" id="UP000289440">
    <property type="component" value="Chromosome"/>
</dbReference>
<evidence type="ECO:0000313" key="11">
    <source>
        <dbReference type="Proteomes" id="UP000289440"/>
    </source>
</evidence>
<dbReference type="Gene3D" id="3.40.50.620">
    <property type="entry name" value="HUPs"/>
    <property type="match status" value="1"/>
</dbReference>
<dbReference type="InterPro" id="IPR024107">
    <property type="entry name" value="Tyr-tRNA-ligase_bac_1"/>
</dbReference>
<feature type="binding site" evidence="8">
    <location>
        <position position="167"/>
    </location>
    <ligand>
        <name>L-tyrosine</name>
        <dbReference type="ChEBI" id="CHEBI:58315"/>
    </ligand>
</feature>